<evidence type="ECO:0000313" key="3">
    <source>
        <dbReference type="EMBL" id="APZ96167.1"/>
    </source>
</evidence>
<keyword evidence="1" id="KW-0175">Coiled coil</keyword>
<feature type="signal peptide" evidence="2">
    <location>
        <begin position="1"/>
        <end position="20"/>
    </location>
</feature>
<gene>
    <name evidence="3" type="ORF">Fuma_05835</name>
</gene>
<sequence precursor="true">MRRYCWFVAAILICLIPSVADEEFVDSLGLPSAWQPDIPGHEYRPSDFVFPDLFDKAAAELKQAMATIERYVRELESLGKQEKSREVRRQLERVRQMSAGEKFPSSDTPRLHVVGLYEGGGPRDDRATVRVTDTSSPIVLCVCAHDSVHWSVEATDGVQIQRILVAGHSRQFVNASPAGVPVEGRLSDDGLTTWNFSAYHGISWQHVQNRLKALTGLPVFTRTGTYGAGTDPIVIGPERILWRQMFQRSLLKDLACEARRFHAFHFEIDICRAVWPTLVRIEHGTDSIATSCVFGPYAKTMQPVSGDIHRLIPSRNDTFLTLHDYGLAKVNPVSGTIEPIELRDFPKMHGDWPIALDSRRNRIYLWGHHLMSFDLDTGRPRTHRKGNSGSVVSLAYSADDDCLFGLTAPYDGNSFSSIRQIVHLNLRGADIETIPLSTPLPNSGRPNLFLAHDRMVIQFPATKQTAGINYVVDLQTGEVLFACESKPRS</sequence>
<organism evidence="3 4">
    <name type="scientific">Fuerstiella marisgermanici</name>
    <dbReference type="NCBI Taxonomy" id="1891926"/>
    <lineage>
        <taxon>Bacteria</taxon>
        <taxon>Pseudomonadati</taxon>
        <taxon>Planctomycetota</taxon>
        <taxon>Planctomycetia</taxon>
        <taxon>Planctomycetales</taxon>
        <taxon>Planctomycetaceae</taxon>
        <taxon>Fuerstiella</taxon>
    </lineage>
</organism>
<protein>
    <submittedName>
        <fullName evidence="3">Uncharacterized protein</fullName>
    </submittedName>
</protein>
<evidence type="ECO:0000256" key="1">
    <source>
        <dbReference type="SAM" id="Coils"/>
    </source>
</evidence>
<feature type="chain" id="PRO_5010246313" evidence="2">
    <location>
        <begin position="21"/>
        <end position="489"/>
    </location>
</feature>
<evidence type="ECO:0000256" key="2">
    <source>
        <dbReference type="SAM" id="SignalP"/>
    </source>
</evidence>
<dbReference type="SUPFAM" id="SSF50998">
    <property type="entry name" value="Quinoprotein alcohol dehydrogenase-like"/>
    <property type="match status" value="1"/>
</dbReference>
<keyword evidence="2" id="KW-0732">Signal</keyword>
<dbReference type="EMBL" id="CP017641">
    <property type="protein sequence ID" value="APZ96167.1"/>
    <property type="molecule type" value="Genomic_DNA"/>
</dbReference>
<dbReference type="KEGG" id="fmr:Fuma_05835"/>
<dbReference type="Proteomes" id="UP000187735">
    <property type="component" value="Chromosome"/>
</dbReference>
<name>A0A1P8WQ35_9PLAN</name>
<feature type="coiled-coil region" evidence="1">
    <location>
        <begin position="54"/>
        <end position="81"/>
    </location>
</feature>
<reference evidence="3 4" key="1">
    <citation type="journal article" date="2016" name="Front. Microbiol.">
        <title>Fuerstia marisgermanicae gen. nov., sp. nov., an Unusual Member of the Phylum Planctomycetes from the German Wadden Sea.</title>
        <authorList>
            <person name="Kohn T."/>
            <person name="Heuer A."/>
            <person name="Jogler M."/>
            <person name="Vollmers J."/>
            <person name="Boedeker C."/>
            <person name="Bunk B."/>
            <person name="Rast P."/>
            <person name="Borchert D."/>
            <person name="Glockner I."/>
            <person name="Freese H.M."/>
            <person name="Klenk H.P."/>
            <person name="Overmann J."/>
            <person name="Kaster A.K."/>
            <person name="Rohde M."/>
            <person name="Wiegand S."/>
            <person name="Jogler C."/>
        </authorList>
    </citation>
    <scope>NUCLEOTIDE SEQUENCE [LARGE SCALE GENOMIC DNA]</scope>
    <source>
        <strain evidence="3 4">NH11</strain>
    </source>
</reference>
<dbReference type="AlphaFoldDB" id="A0A1P8WQ35"/>
<keyword evidence="4" id="KW-1185">Reference proteome</keyword>
<dbReference type="InterPro" id="IPR011047">
    <property type="entry name" value="Quinoprotein_ADH-like_sf"/>
</dbReference>
<proteinExistence type="predicted"/>
<dbReference type="RefSeq" id="WP_145944441.1">
    <property type="nucleotide sequence ID" value="NZ_CP017641.1"/>
</dbReference>
<evidence type="ECO:0000313" key="4">
    <source>
        <dbReference type="Proteomes" id="UP000187735"/>
    </source>
</evidence>
<accession>A0A1P8WQ35</accession>